<evidence type="ECO:0000256" key="2">
    <source>
        <dbReference type="ARBA" id="ARBA00022801"/>
    </source>
</evidence>
<dbReference type="Proteomes" id="UP000198287">
    <property type="component" value="Unassembled WGS sequence"/>
</dbReference>
<dbReference type="InterPro" id="IPR013780">
    <property type="entry name" value="Glyco_hydro_b"/>
</dbReference>
<dbReference type="PANTHER" id="PTHR43053">
    <property type="entry name" value="GLYCOSIDASE FAMILY 31"/>
    <property type="match status" value="1"/>
</dbReference>
<evidence type="ECO:0000256" key="1">
    <source>
        <dbReference type="ARBA" id="ARBA00007806"/>
    </source>
</evidence>
<dbReference type="AlphaFoldDB" id="A0A226DGW7"/>
<dbReference type="Pfam" id="PF21365">
    <property type="entry name" value="Glyco_hydro_31_3rd"/>
    <property type="match status" value="1"/>
</dbReference>
<keyword evidence="3 4" id="KW-0326">Glycosidase</keyword>
<evidence type="ECO:0000313" key="9">
    <source>
        <dbReference type="Proteomes" id="UP000198287"/>
    </source>
</evidence>
<comment type="similarity">
    <text evidence="1 4">Belongs to the glycosyl hydrolase 31 family.</text>
</comment>
<keyword evidence="9" id="KW-1185">Reference proteome</keyword>
<dbReference type="InterPro" id="IPR050985">
    <property type="entry name" value="Alpha-glycosidase_related"/>
</dbReference>
<dbReference type="STRING" id="158441.A0A226DGW7"/>
<dbReference type="PANTHER" id="PTHR43053:SF4">
    <property type="entry name" value="MYOGENESIS-REGULATING GLYCOSIDASE"/>
    <property type="match status" value="1"/>
</dbReference>
<dbReference type="GO" id="GO:0004553">
    <property type="term" value="F:hydrolase activity, hydrolyzing O-glycosyl compounds"/>
    <property type="evidence" value="ECO:0007669"/>
    <property type="project" value="InterPro"/>
</dbReference>
<protein>
    <submittedName>
        <fullName evidence="8">SITS-binding protein</fullName>
    </submittedName>
</protein>
<dbReference type="InterPro" id="IPR017853">
    <property type="entry name" value="GH"/>
</dbReference>
<dbReference type="InterPro" id="IPR000322">
    <property type="entry name" value="Glyco_hydro_31_TIM"/>
</dbReference>
<accession>A0A226DGW7</accession>
<keyword evidence="2 4" id="KW-0378">Hydrolase</keyword>
<reference evidence="8 9" key="1">
    <citation type="submission" date="2015-12" db="EMBL/GenBank/DDBJ databases">
        <title>The genome of Folsomia candida.</title>
        <authorList>
            <person name="Faddeeva A."/>
            <person name="Derks M.F."/>
            <person name="Anvar Y."/>
            <person name="Smit S."/>
            <person name="Van Straalen N."/>
            <person name="Roelofs D."/>
        </authorList>
    </citation>
    <scope>NUCLEOTIDE SEQUENCE [LARGE SCALE GENOMIC DNA]</scope>
    <source>
        <strain evidence="8 9">VU population</strain>
        <tissue evidence="8">Whole body</tissue>
    </source>
</reference>
<evidence type="ECO:0000256" key="3">
    <source>
        <dbReference type="ARBA" id="ARBA00023295"/>
    </source>
</evidence>
<sequence>MGYVKNHFEKPIIIWILVFLVLGSHSLTHPLYQSYQERPGEGTEIEFRFNGEHRLSALLGVALPAVVYPSSDCAPDNASVTCHQFGDFATYKVTNIDEMCTQIEWTSTNARRLEDCFLIRDDQHFYGGAESHWQYWPVNPDPKQESAYITSDAKTGFSDFGNVAENYWLFSQGASIHVEENTPFFLSWNTTRPGQLCFISADQYPYDARTVLTLNYTVCVGPDVKSVHVTNFPKWYKKPAGMLDQGMLLRPIWSTTAAPNQSEVVSLARQIVQHGFQGSSHIEIQDRWETCHGEMDFGPDKFPDPKEMVDEILSLGLKITLWTHPFINLECPVFVDALENHRLIVDQKGNVAFGDWQNEDLTSLVDVTVPQSATWYKERLAHLQTRYGITSFTFDGGEVQYLPHSSNLPTEFKPNIYTTKFVDLAASFGGMVKTSVARMSQEHPIFTRISDRASHWGNDTGLKSVIPTVLLLGIVGYPFTTPGIVAGQGLIPPGKELYIRWVQVNTFMPAMQFSLPPWATNFDDETIEIVRDCVLLREQYSGDMLSAAFQARTEGRPIIRPLWWLDPTDAMTFTEDQVFLLGDRILVAPVVEEGATSRDIYLPMGTWLDERTNTTYSGPTLLRSYSAPLHVIPYFVKILS</sequence>
<feature type="domain" description="Glycosyl hydrolase family 31 C-terminal" evidence="7">
    <location>
        <begin position="555"/>
        <end position="637"/>
    </location>
</feature>
<keyword evidence="5" id="KW-1133">Transmembrane helix</keyword>
<dbReference type="Pfam" id="PF01055">
    <property type="entry name" value="Glyco_hydro_31_2nd"/>
    <property type="match status" value="1"/>
</dbReference>
<dbReference type="CDD" id="cd06592">
    <property type="entry name" value="GH31_NET37"/>
    <property type="match status" value="1"/>
</dbReference>
<dbReference type="SUPFAM" id="SSF51011">
    <property type="entry name" value="Glycosyl hydrolase domain"/>
    <property type="match status" value="1"/>
</dbReference>
<keyword evidence="5" id="KW-0812">Transmembrane</keyword>
<name>A0A226DGW7_FOLCA</name>
<dbReference type="GO" id="GO:0005975">
    <property type="term" value="P:carbohydrate metabolic process"/>
    <property type="evidence" value="ECO:0007669"/>
    <property type="project" value="InterPro"/>
</dbReference>
<dbReference type="Gene3D" id="3.20.20.80">
    <property type="entry name" value="Glycosidases"/>
    <property type="match status" value="1"/>
</dbReference>
<evidence type="ECO:0000256" key="4">
    <source>
        <dbReference type="RuleBase" id="RU361185"/>
    </source>
</evidence>
<dbReference type="EMBL" id="LNIX01000019">
    <property type="protein sequence ID" value="OXA44792.1"/>
    <property type="molecule type" value="Genomic_DNA"/>
</dbReference>
<evidence type="ECO:0000259" key="6">
    <source>
        <dbReference type="Pfam" id="PF01055"/>
    </source>
</evidence>
<evidence type="ECO:0000313" key="8">
    <source>
        <dbReference type="EMBL" id="OXA44792.1"/>
    </source>
</evidence>
<dbReference type="SUPFAM" id="SSF51445">
    <property type="entry name" value="(Trans)glycosidases"/>
    <property type="match status" value="1"/>
</dbReference>
<proteinExistence type="inferred from homology"/>
<dbReference type="Gene3D" id="2.60.40.1180">
    <property type="entry name" value="Golgi alpha-mannosidase II"/>
    <property type="match status" value="1"/>
</dbReference>
<dbReference type="OrthoDB" id="10070917at2759"/>
<comment type="caution">
    <text evidence="8">The sequence shown here is derived from an EMBL/GenBank/DDBJ whole genome shotgun (WGS) entry which is preliminary data.</text>
</comment>
<feature type="transmembrane region" description="Helical" evidence="5">
    <location>
        <begin position="12"/>
        <end position="32"/>
    </location>
</feature>
<gene>
    <name evidence="8" type="ORF">Fcan01_20445</name>
</gene>
<evidence type="ECO:0000259" key="7">
    <source>
        <dbReference type="Pfam" id="PF21365"/>
    </source>
</evidence>
<evidence type="ECO:0000256" key="5">
    <source>
        <dbReference type="SAM" id="Phobius"/>
    </source>
</evidence>
<organism evidence="8 9">
    <name type="scientific">Folsomia candida</name>
    <name type="common">Springtail</name>
    <dbReference type="NCBI Taxonomy" id="158441"/>
    <lineage>
        <taxon>Eukaryota</taxon>
        <taxon>Metazoa</taxon>
        <taxon>Ecdysozoa</taxon>
        <taxon>Arthropoda</taxon>
        <taxon>Hexapoda</taxon>
        <taxon>Collembola</taxon>
        <taxon>Entomobryomorpha</taxon>
        <taxon>Isotomoidea</taxon>
        <taxon>Isotomidae</taxon>
        <taxon>Proisotominae</taxon>
        <taxon>Folsomia</taxon>
    </lineage>
</organism>
<feature type="domain" description="Glycoside hydrolase family 31 TIM barrel" evidence="6">
    <location>
        <begin position="260"/>
        <end position="537"/>
    </location>
</feature>
<dbReference type="InterPro" id="IPR048395">
    <property type="entry name" value="Glyco_hydro_31_C"/>
</dbReference>
<keyword evidence="5" id="KW-0472">Membrane</keyword>
<dbReference type="OMA" id="VWIHPFV"/>